<protein>
    <submittedName>
        <fullName evidence="1">Uncharacterized protein</fullName>
    </submittedName>
</protein>
<dbReference type="EMBL" id="KL367614">
    <property type="protein sequence ID" value="KFD61698.1"/>
    <property type="molecule type" value="Genomic_DNA"/>
</dbReference>
<dbReference type="Proteomes" id="UP000030758">
    <property type="component" value="Unassembled WGS sequence"/>
</dbReference>
<reference evidence="1" key="1">
    <citation type="journal article" date="2014" name="Nat. Genet.">
        <title>Genome and transcriptome of the porcine whipworm Trichuris suis.</title>
        <authorList>
            <person name="Jex A.R."/>
            <person name="Nejsum P."/>
            <person name="Schwarz E.M."/>
            <person name="Hu L."/>
            <person name="Young N.D."/>
            <person name="Hall R.S."/>
            <person name="Korhonen P.K."/>
            <person name="Liao S."/>
            <person name="Thamsborg S."/>
            <person name="Xia J."/>
            <person name="Xu P."/>
            <person name="Wang S."/>
            <person name="Scheerlinck J.P."/>
            <person name="Hofmann A."/>
            <person name="Sternberg P.W."/>
            <person name="Wang J."/>
            <person name="Gasser R.B."/>
        </authorList>
    </citation>
    <scope>NUCLEOTIDE SEQUENCE [LARGE SCALE GENOMIC DNA]</scope>
    <source>
        <strain evidence="1">DCEP-RM93F</strain>
    </source>
</reference>
<evidence type="ECO:0000313" key="1">
    <source>
        <dbReference type="EMBL" id="KFD61698.1"/>
    </source>
</evidence>
<gene>
    <name evidence="1" type="ORF">M514_02131</name>
</gene>
<name>A0A085MWV2_9BILA</name>
<dbReference type="AlphaFoldDB" id="A0A085MWV2"/>
<accession>A0A085MWV2</accession>
<organism evidence="1">
    <name type="scientific">Trichuris suis</name>
    <name type="common">pig whipworm</name>
    <dbReference type="NCBI Taxonomy" id="68888"/>
    <lineage>
        <taxon>Eukaryota</taxon>
        <taxon>Metazoa</taxon>
        <taxon>Ecdysozoa</taxon>
        <taxon>Nematoda</taxon>
        <taxon>Enoplea</taxon>
        <taxon>Dorylaimia</taxon>
        <taxon>Trichinellida</taxon>
        <taxon>Trichuridae</taxon>
        <taxon>Trichuris</taxon>
    </lineage>
</organism>
<sequence length="279" mass="31306">MKNGSSTAANGIRRPLDLSLSCSLQTNGRTSRKRKQLDVLQDHDKTKSTAHEARTRLPTTSCFHGLGTVSSHYGNLLASAEFSNGSNCSTNPYIAGTGFNLSLLSGADRSHLAEMSTKRFEGDLLTKRLFQIDVRAIRQLIASYRDAATLLIRTADELELSEGPSEGVKSIVFLGKKASENHEYVFEKRHVRSAFLNCFNLIFFNENTNCSVNNVFPFTIHDFFPTTGQLFYPESVELWRLKSVLWRQLCVTTDFQNEESEVEELLDSAEDETGAFRML</sequence>
<proteinExistence type="predicted"/>